<accession>A0A7I9VE20</accession>
<dbReference type="Proteomes" id="UP000444960">
    <property type="component" value="Unassembled WGS sequence"/>
</dbReference>
<reference evidence="3" key="1">
    <citation type="submission" date="2019-06" db="EMBL/GenBank/DDBJ databases">
        <title>Gordonia isolated from sludge of a wastewater treatment plant.</title>
        <authorList>
            <person name="Tamura T."/>
            <person name="Aoyama K."/>
            <person name="Kang Y."/>
            <person name="Saito S."/>
            <person name="Akiyama N."/>
            <person name="Yazawa K."/>
            <person name="Gonoi T."/>
            <person name="Mikami Y."/>
        </authorList>
    </citation>
    <scope>NUCLEOTIDE SEQUENCE [LARGE SCALE GENOMIC DNA]</scope>
    <source>
        <strain evidence="3">NBRC 107696</strain>
    </source>
</reference>
<comment type="caution">
    <text evidence="2">The sequence shown here is derived from an EMBL/GenBank/DDBJ whole genome shotgun (WGS) entry which is preliminary data.</text>
</comment>
<evidence type="ECO:0000256" key="1">
    <source>
        <dbReference type="SAM" id="Phobius"/>
    </source>
</evidence>
<feature type="transmembrane region" description="Helical" evidence="1">
    <location>
        <begin position="103"/>
        <end position="122"/>
    </location>
</feature>
<evidence type="ECO:0000313" key="2">
    <source>
        <dbReference type="EMBL" id="GEE03598.1"/>
    </source>
</evidence>
<feature type="transmembrane region" description="Helical" evidence="1">
    <location>
        <begin position="142"/>
        <end position="159"/>
    </location>
</feature>
<keyword evidence="1" id="KW-0472">Membrane</keyword>
<gene>
    <name evidence="2" type="ORF">nbrc107696_40440</name>
</gene>
<name>A0A7I9VE20_9ACTN</name>
<keyword evidence="1" id="KW-0812">Transmembrane</keyword>
<evidence type="ECO:0000313" key="3">
    <source>
        <dbReference type="Proteomes" id="UP000444960"/>
    </source>
</evidence>
<keyword evidence="3" id="KW-1185">Reference proteome</keyword>
<proteinExistence type="predicted"/>
<organism evidence="2 3">
    <name type="scientific">Gordonia spumicola</name>
    <dbReference type="NCBI Taxonomy" id="589161"/>
    <lineage>
        <taxon>Bacteria</taxon>
        <taxon>Bacillati</taxon>
        <taxon>Actinomycetota</taxon>
        <taxon>Actinomycetes</taxon>
        <taxon>Mycobacteriales</taxon>
        <taxon>Gordoniaceae</taxon>
        <taxon>Gordonia</taxon>
    </lineage>
</organism>
<dbReference type="AlphaFoldDB" id="A0A7I9VE20"/>
<keyword evidence="1" id="KW-1133">Transmembrane helix</keyword>
<dbReference type="EMBL" id="BJOV01000005">
    <property type="protein sequence ID" value="GEE03598.1"/>
    <property type="molecule type" value="Genomic_DNA"/>
</dbReference>
<dbReference type="OrthoDB" id="4376447at2"/>
<sequence>MTAADPQVHYPNPIAWSRPARVGVVAAGVVSFAVGVACIVLGVEGVVIGRWFQAGAGLLAGPAILIAVAAIVRRSASRKGTGIPAGLPSSPGRDGLRLATPRGWALAATVMSALVAAATLSLSVEAWLRTGGSDMNVWRRMLFPAVGTVTAIAIVRDVAFRLSVLDSGTVGLTPTRISVDKSFTSVQDIRWDDITSVTPDDGRGDRARRLKIIVTGSRAEPSLVIFPDDLTIGARATFWLVDFYWRHPEARSELSDDRVLARLRDGSLVERDGRCI</sequence>
<protein>
    <submittedName>
        <fullName evidence="2">Uncharacterized protein</fullName>
    </submittedName>
</protein>
<feature type="transmembrane region" description="Helical" evidence="1">
    <location>
        <begin position="51"/>
        <end position="72"/>
    </location>
</feature>
<dbReference type="RefSeq" id="WP_161897093.1">
    <property type="nucleotide sequence ID" value="NZ_BJOV01000005.1"/>
</dbReference>
<feature type="transmembrane region" description="Helical" evidence="1">
    <location>
        <begin position="22"/>
        <end position="45"/>
    </location>
</feature>